<dbReference type="GO" id="GO:0051536">
    <property type="term" value="F:iron-sulfur cluster binding"/>
    <property type="evidence" value="ECO:0007669"/>
    <property type="project" value="UniProtKB-KW"/>
</dbReference>
<dbReference type="SUPFAM" id="SSF53706">
    <property type="entry name" value="Formate dehydrogenase/DMSO reductase, domains 1-3"/>
    <property type="match status" value="1"/>
</dbReference>
<keyword evidence="1" id="KW-0479">Metal-binding</keyword>
<evidence type="ECO:0000259" key="5">
    <source>
        <dbReference type="Pfam" id="PF01568"/>
    </source>
</evidence>
<dbReference type="InterPro" id="IPR050123">
    <property type="entry name" value="Prok_molybdopt-oxidoreductase"/>
</dbReference>
<proteinExistence type="predicted"/>
<evidence type="ECO:0000313" key="7">
    <source>
        <dbReference type="Proteomes" id="UP000245125"/>
    </source>
</evidence>
<dbReference type="InterPro" id="IPR006657">
    <property type="entry name" value="MoPterin_dinucl-bd_dom"/>
</dbReference>
<dbReference type="SUPFAM" id="SSF50692">
    <property type="entry name" value="ADC-like"/>
    <property type="match status" value="1"/>
</dbReference>
<dbReference type="GO" id="GO:0043546">
    <property type="term" value="F:molybdopterin cofactor binding"/>
    <property type="evidence" value="ECO:0007669"/>
    <property type="project" value="InterPro"/>
</dbReference>
<organism evidence="6 7">
    <name type="scientific">Candidatus Sulfobium mesophilum</name>
    <dbReference type="NCBI Taxonomy" id="2016548"/>
    <lineage>
        <taxon>Bacteria</taxon>
        <taxon>Pseudomonadati</taxon>
        <taxon>Nitrospirota</taxon>
        <taxon>Nitrospiria</taxon>
        <taxon>Nitrospirales</taxon>
        <taxon>Nitrospiraceae</taxon>
        <taxon>Candidatus Sulfobium</taxon>
    </lineage>
</organism>
<dbReference type="CDD" id="cd00508">
    <property type="entry name" value="MopB_CT_Fdh-Nap-like"/>
    <property type="match status" value="1"/>
</dbReference>
<dbReference type="PANTHER" id="PTHR43105">
    <property type="entry name" value="RESPIRATORY NITRATE REDUCTASE"/>
    <property type="match status" value="1"/>
</dbReference>
<reference evidence="7" key="1">
    <citation type="submission" date="2018-03" db="EMBL/GenBank/DDBJ databases">
        <authorList>
            <person name="Zecchin S."/>
        </authorList>
    </citation>
    <scope>NUCLEOTIDE SEQUENCE [LARGE SCALE GENOMIC DNA]</scope>
</reference>
<feature type="domain" description="Molybdopterin dinucleotide-binding" evidence="5">
    <location>
        <begin position="439"/>
        <end position="529"/>
    </location>
</feature>
<dbReference type="GO" id="GO:0046872">
    <property type="term" value="F:metal ion binding"/>
    <property type="evidence" value="ECO:0007669"/>
    <property type="project" value="UniProtKB-KW"/>
</dbReference>
<evidence type="ECO:0000256" key="1">
    <source>
        <dbReference type="ARBA" id="ARBA00022723"/>
    </source>
</evidence>
<name>A0A2U3QHP5_9BACT</name>
<dbReference type="InterPro" id="IPR009010">
    <property type="entry name" value="Asp_de-COase-like_dom_sf"/>
</dbReference>
<evidence type="ECO:0000313" key="6">
    <source>
        <dbReference type="EMBL" id="SPQ00937.1"/>
    </source>
</evidence>
<dbReference type="EMBL" id="OUUY01000084">
    <property type="protein sequence ID" value="SPQ00937.1"/>
    <property type="molecule type" value="Genomic_DNA"/>
</dbReference>
<dbReference type="GO" id="GO:0016020">
    <property type="term" value="C:membrane"/>
    <property type="evidence" value="ECO:0007669"/>
    <property type="project" value="TreeGrafter"/>
</dbReference>
<dbReference type="Pfam" id="PF01568">
    <property type="entry name" value="Molydop_binding"/>
    <property type="match status" value="1"/>
</dbReference>
<dbReference type="EC" id="1.17.1.9" evidence="6"/>
<keyword evidence="6" id="KW-0560">Oxidoreductase</keyword>
<evidence type="ECO:0000256" key="3">
    <source>
        <dbReference type="ARBA" id="ARBA00023014"/>
    </source>
</evidence>
<evidence type="ECO:0000256" key="2">
    <source>
        <dbReference type="ARBA" id="ARBA00023004"/>
    </source>
</evidence>
<keyword evidence="3" id="KW-0411">Iron-sulfur</keyword>
<protein>
    <submittedName>
        <fullName evidence="6">Putative Formate dehydrogenase subunit alpha</fullName>
        <ecNumber evidence="6">1.17.1.9</ecNumber>
    </submittedName>
</protein>
<feature type="domain" description="Molybdopterin oxidoreductase" evidence="4">
    <location>
        <begin position="1"/>
        <end position="387"/>
    </location>
</feature>
<sequence>MIRKEGVLVSATWDEALNYISENLAHVIKTSGGNSVGALGSHRCTNEDNFMLRKFMLGVVGSANMDSSAAFGYAKVQAVLDKALGSKAHPIGMKAPLGKEVIFIIESDISITHPVYGLNILQAKREGSHLMVADSRETKLTRHSSSHLKMTQGTSVALLNGLMKIIIDRGLFNKPAVSKISGFSEFEKSLAEYTPENVSKITGIPQGELTSAAERLATAGSRMISFTIGLSENTKGADTVEAAANLVILLGEEKDALQIPAEYANTSGLYKMRIRPDGAAEPGKNVFDMLYEPGSLRALYIMGEDPVSAFPNSSKIIGTLKSLEFVVVQDIAMTETAKFAHVVLPASSWSEKEGTFINAEGVTQKLQKIVAPTGQSMPDWQILRNLSLSMGKEIVFRSIDDVSAAIKSETPEPDEAAAKRTFQPVSYTSGEDTDNEYPLHLVTRDVLQHSGTMSTRSKALDLVVSEAFLEINEEDAGKYGLSDNSHVKVSSRRGAVYLKAKITDAVPRGTVFTSMHFPHGRVNALTYPPEDGTPFRDAVKLEAVKG</sequence>
<keyword evidence="2" id="KW-0408">Iron</keyword>
<dbReference type="Gene3D" id="2.40.40.20">
    <property type="match status" value="1"/>
</dbReference>
<dbReference type="GO" id="GO:0008863">
    <property type="term" value="F:formate dehydrogenase (NAD+) activity"/>
    <property type="evidence" value="ECO:0007669"/>
    <property type="project" value="UniProtKB-EC"/>
</dbReference>
<dbReference type="PANTHER" id="PTHR43105:SF10">
    <property type="entry name" value="NADH-QUINONE OXIDOREDUCTASE SUBUNIT G"/>
    <property type="match status" value="1"/>
</dbReference>
<dbReference type="InterPro" id="IPR006656">
    <property type="entry name" value="Mopterin_OxRdtase"/>
</dbReference>
<gene>
    <name evidence="6" type="primary">fdhA</name>
    <name evidence="6" type="ORF">NBG4_380025</name>
</gene>
<dbReference type="Pfam" id="PF00384">
    <property type="entry name" value="Molybdopterin"/>
    <property type="match status" value="1"/>
</dbReference>
<dbReference type="GO" id="GO:0003954">
    <property type="term" value="F:NADH dehydrogenase activity"/>
    <property type="evidence" value="ECO:0007669"/>
    <property type="project" value="TreeGrafter"/>
</dbReference>
<dbReference type="GO" id="GO:0022904">
    <property type="term" value="P:respiratory electron transport chain"/>
    <property type="evidence" value="ECO:0007669"/>
    <property type="project" value="TreeGrafter"/>
</dbReference>
<dbReference type="Proteomes" id="UP000245125">
    <property type="component" value="Unassembled WGS sequence"/>
</dbReference>
<accession>A0A2U3QHP5</accession>
<keyword evidence="7" id="KW-1185">Reference proteome</keyword>
<dbReference type="Gene3D" id="3.40.228.10">
    <property type="entry name" value="Dimethylsulfoxide Reductase, domain 2"/>
    <property type="match status" value="1"/>
</dbReference>
<dbReference type="AlphaFoldDB" id="A0A2U3QHP5"/>
<dbReference type="Gene3D" id="3.40.50.740">
    <property type="match status" value="2"/>
</dbReference>
<evidence type="ECO:0000259" key="4">
    <source>
        <dbReference type="Pfam" id="PF00384"/>
    </source>
</evidence>